<sequence length="496" mass="55040">MCVCSCSANGSDSKKQRLDESPPSRVLHIRKLPNEVSETEVIALGLPFGKVTNILMLKGKNQAFLELGTEEAAITMVNYYTAVTPQVRNTPVFIQYSNHKELKTDSALNQRAQAVLQAVSAVQDGSSPSSDPGVLDLTPPPSPVLRIIIDNMFYPVTLDVLQQIFSKFGTVMKIITFTKNNQFQALLQFSDPVNAQQAKLSLDGQNIYNSCCTLRIDFSKLVNLNVKYNNDKSRDYTRPDLPTGDGEQRDMKMTFFEKFVTFLFIYFFSPQLGIPFTAFVLKSSNFSIFPHFITCDVCPLLTGAISPLSAAAAAAAAAGLYCKWKISQFSFKVKILYNKKDSALIQLSDGNQAQLAMSHLNGQKVFGKVMRVTLSKHQTVALPREGLDDHLLTKDFSGSPLHRFKKPGSKNFQNIFPPSATLHLSNIRDGVGEDDLRLLFSNSGGTVKAFKFFQDRKMALIQMSSVEEAIQALMDLHNYDMGGNHHLKVSFSKSTI</sequence>
<dbReference type="Pfam" id="PF00076">
    <property type="entry name" value="RRM_1"/>
    <property type="match status" value="1"/>
</dbReference>
<dbReference type="SMART" id="SM00360">
    <property type="entry name" value="RRM"/>
    <property type="match status" value="3"/>
</dbReference>
<feature type="transmembrane region" description="Helical" evidence="8">
    <location>
        <begin position="301"/>
        <end position="322"/>
    </location>
</feature>
<organism evidence="10 11">
    <name type="scientific">Echeneis naucrates</name>
    <name type="common">Live sharksucker</name>
    <dbReference type="NCBI Taxonomy" id="173247"/>
    <lineage>
        <taxon>Eukaryota</taxon>
        <taxon>Metazoa</taxon>
        <taxon>Chordata</taxon>
        <taxon>Craniata</taxon>
        <taxon>Vertebrata</taxon>
        <taxon>Euteleostomi</taxon>
        <taxon>Actinopterygii</taxon>
        <taxon>Neopterygii</taxon>
        <taxon>Teleostei</taxon>
        <taxon>Neoteleostei</taxon>
        <taxon>Acanthomorphata</taxon>
        <taxon>Carangaria</taxon>
        <taxon>Carangiformes</taxon>
        <taxon>Echeneidae</taxon>
        <taxon>Echeneis</taxon>
    </lineage>
</organism>
<reference evidence="10" key="2">
    <citation type="submission" date="2025-08" db="UniProtKB">
        <authorList>
            <consortium name="Ensembl"/>
        </authorList>
    </citation>
    <scope>IDENTIFICATION</scope>
</reference>
<evidence type="ECO:0000256" key="1">
    <source>
        <dbReference type="ARBA" id="ARBA00022553"/>
    </source>
</evidence>
<dbReference type="InterPro" id="IPR012677">
    <property type="entry name" value="Nucleotide-bd_a/b_plait_sf"/>
</dbReference>
<evidence type="ECO:0000256" key="8">
    <source>
        <dbReference type="SAM" id="Phobius"/>
    </source>
</evidence>
<feature type="domain" description="RRM" evidence="9">
    <location>
        <begin position="420"/>
        <end position="494"/>
    </location>
</feature>
<dbReference type="FunFam" id="3.30.70.330:FF:000018">
    <property type="entry name" value="Polypyrimidine tract-binding protein 2 isoform 1"/>
    <property type="match status" value="1"/>
</dbReference>
<dbReference type="Ensembl" id="ENSENLT00000040221.1">
    <property type="protein sequence ID" value="ENSENLP00000039197.1"/>
    <property type="gene ID" value="ENSENLG00000015658.1"/>
</dbReference>
<keyword evidence="8" id="KW-0472">Membrane</keyword>
<dbReference type="PROSITE" id="PS50102">
    <property type="entry name" value="RRM"/>
    <property type="match status" value="3"/>
</dbReference>
<accession>A0A665W636</accession>
<evidence type="ECO:0000256" key="3">
    <source>
        <dbReference type="ARBA" id="ARBA00022737"/>
    </source>
</evidence>
<name>A0A665W636_ECHNA</name>
<dbReference type="InterPro" id="IPR000504">
    <property type="entry name" value="RRM_dom"/>
</dbReference>
<feature type="domain" description="RRM" evidence="9">
    <location>
        <begin position="145"/>
        <end position="221"/>
    </location>
</feature>
<dbReference type="GO" id="GO:0006397">
    <property type="term" value="P:mRNA processing"/>
    <property type="evidence" value="ECO:0007669"/>
    <property type="project" value="UniProtKB-KW"/>
</dbReference>
<evidence type="ECO:0000313" key="11">
    <source>
        <dbReference type="Proteomes" id="UP000472264"/>
    </source>
</evidence>
<keyword evidence="3" id="KW-0677">Repeat</keyword>
<dbReference type="Pfam" id="PF11835">
    <property type="entry name" value="RRM_8"/>
    <property type="match status" value="1"/>
</dbReference>
<keyword evidence="5" id="KW-0007">Acetylation</keyword>
<dbReference type="NCBIfam" id="TIGR01649">
    <property type="entry name" value="hnRNP-L_PTB"/>
    <property type="match status" value="1"/>
</dbReference>
<dbReference type="GO" id="GO:0008380">
    <property type="term" value="P:RNA splicing"/>
    <property type="evidence" value="ECO:0007669"/>
    <property type="project" value="UniProtKB-KW"/>
</dbReference>
<dbReference type="GO" id="GO:0003723">
    <property type="term" value="F:RNA binding"/>
    <property type="evidence" value="ECO:0007669"/>
    <property type="project" value="UniProtKB-UniRule"/>
</dbReference>
<dbReference type="InterPro" id="IPR035979">
    <property type="entry name" value="RBD_domain_sf"/>
</dbReference>
<dbReference type="CDD" id="cd12778">
    <property type="entry name" value="RRM1_PTBP2"/>
    <property type="match status" value="1"/>
</dbReference>
<dbReference type="CDD" id="cd12693">
    <property type="entry name" value="RRM2_PTBP1_like"/>
    <property type="match status" value="1"/>
</dbReference>
<keyword evidence="11" id="KW-1185">Reference proteome</keyword>
<feature type="transmembrane region" description="Helical" evidence="8">
    <location>
        <begin position="259"/>
        <end position="281"/>
    </location>
</feature>
<dbReference type="Gene3D" id="3.30.70.330">
    <property type="match status" value="4"/>
</dbReference>
<keyword evidence="6" id="KW-0508">mRNA splicing</keyword>
<dbReference type="InterPro" id="IPR035002">
    <property type="entry name" value="PTBP2_RRM1"/>
</dbReference>
<reference evidence="10" key="3">
    <citation type="submission" date="2025-09" db="UniProtKB">
        <authorList>
            <consortium name="Ensembl"/>
        </authorList>
    </citation>
    <scope>IDENTIFICATION</scope>
</reference>
<keyword evidence="8" id="KW-0812">Transmembrane</keyword>
<keyword evidence="4 7" id="KW-0694">RNA-binding</keyword>
<dbReference type="Proteomes" id="UP000472264">
    <property type="component" value="Chromosome 17"/>
</dbReference>
<keyword evidence="2" id="KW-0507">mRNA processing</keyword>
<keyword evidence="1" id="KW-0597">Phosphoprotein</keyword>
<feature type="domain" description="RRM" evidence="9">
    <location>
        <begin position="25"/>
        <end position="109"/>
    </location>
</feature>
<evidence type="ECO:0000313" key="10">
    <source>
        <dbReference type="Ensembl" id="ENSENLP00000039197.1"/>
    </source>
</evidence>
<gene>
    <name evidence="10" type="primary">LOC115057330</name>
</gene>
<evidence type="ECO:0000256" key="5">
    <source>
        <dbReference type="ARBA" id="ARBA00022990"/>
    </source>
</evidence>
<dbReference type="FunFam" id="3.30.70.330:FF:000032">
    <property type="entry name" value="Polypyrimidine tract-binding protein 2 isoform 1"/>
    <property type="match status" value="1"/>
</dbReference>
<keyword evidence="8" id="KW-1133">Transmembrane helix</keyword>
<evidence type="ECO:0000256" key="2">
    <source>
        <dbReference type="ARBA" id="ARBA00022664"/>
    </source>
</evidence>
<dbReference type="FunFam" id="3.30.70.330:FF:000036">
    <property type="entry name" value="polypyrimidine tract-binding protein 1 isoform X2"/>
    <property type="match status" value="1"/>
</dbReference>
<protein>
    <submittedName>
        <fullName evidence="10">Polypyrimidine tract-binding protein 2-like</fullName>
    </submittedName>
</protein>
<evidence type="ECO:0000256" key="7">
    <source>
        <dbReference type="PROSITE-ProRule" id="PRU00176"/>
    </source>
</evidence>
<dbReference type="Pfam" id="PF13893">
    <property type="entry name" value="RRM_5"/>
    <property type="match status" value="1"/>
</dbReference>
<dbReference type="GO" id="GO:0005634">
    <property type="term" value="C:nucleus"/>
    <property type="evidence" value="ECO:0007669"/>
    <property type="project" value="InterPro"/>
</dbReference>
<evidence type="ECO:0000256" key="4">
    <source>
        <dbReference type="ARBA" id="ARBA00022884"/>
    </source>
</evidence>
<reference evidence="10" key="1">
    <citation type="submission" date="2021-04" db="EMBL/GenBank/DDBJ databases">
        <authorList>
            <consortium name="Wellcome Sanger Institute Data Sharing"/>
        </authorList>
    </citation>
    <scope>NUCLEOTIDE SEQUENCE [LARGE SCALE GENOMIC DNA]</scope>
</reference>
<evidence type="ECO:0000256" key="6">
    <source>
        <dbReference type="ARBA" id="ARBA00023187"/>
    </source>
</evidence>
<dbReference type="InterPro" id="IPR006536">
    <property type="entry name" value="HnRNP-L/PTB"/>
</dbReference>
<dbReference type="InterPro" id="IPR021790">
    <property type="entry name" value="PTBP1-like_RRM2"/>
</dbReference>
<proteinExistence type="predicted"/>
<dbReference type="AlphaFoldDB" id="A0A665W636"/>
<dbReference type="SUPFAM" id="SSF54928">
    <property type="entry name" value="RNA-binding domain, RBD"/>
    <property type="match status" value="4"/>
</dbReference>
<evidence type="ECO:0000259" key="9">
    <source>
        <dbReference type="PROSITE" id="PS50102"/>
    </source>
</evidence>
<dbReference type="PANTHER" id="PTHR15592">
    <property type="entry name" value="MATRIN 3/NUCLEAR PROTEIN 220-RELATED"/>
    <property type="match status" value="1"/>
</dbReference>